<dbReference type="GO" id="GO:0000981">
    <property type="term" value="F:DNA-binding transcription factor activity, RNA polymerase II-specific"/>
    <property type="evidence" value="ECO:0007669"/>
    <property type="project" value="InterPro"/>
</dbReference>
<dbReference type="InterPro" id="IPR013087">
    <property type="entry name" value="Znf_C2H2_type"/>
</dbReference>
<dbReference type="SUPFAM" id="SSF57667">
    <property type="entry name" value="beta-beta-alpha zinc fingers"/>
    <property type="match status" value="1"/>
</dbReference>
<protein>
    <recommendedName>
        <fullName evidence="9">C2H2-type domain-containing protein</fullName>
    </recommendedName>
</protein>
<feature type="region of interest" description="Disordered" evidence="8">
    <location>
        <begin position="390"/>
        <end position="412"/>
    </location>
</feature>
<reference evidence="10" key="1">
    <citation type="journal article" date="2020" name="Stud. Mycol.">
        <title>101 Dothideomycetes genomes: a test case for predicting lifestyles and emergence of pathogens.</title>
        <authorList>
            <person name="Haridas S."/>
            <person name="Albert R."/>
            <person name="Binder M."/>
            <person name="Bloem J."/>
            <person name="Labutti K."/>
            <person name="Salamov A."/>
            <person name="Andreopoulos B."/>
            <person name="Baker S."/>
            <person name="Barry K."/>
            <person name="Bills G."/>
            <person name="Bluhm B."/>
            <person name="Cannon C."/>
            <person name="Castanera R."/>
            <person name="Culley D."/>
            <person name="Daum C."/>
            <person name="Ezra D."/>
            <person name="Gonzalez J."/>
            <person name="Henrissat B."/>
            <person name="Kuo A."/>
            <person name="Liang C."/>
            <person name="Lipzen A."/>
            <person name="Lutzoni F."/>
            <person name="Magnuson J."/>
            <person name="Mondo S."/>
            <person name="Nolan M."/>
            <person name="Ohm R."/>
            <person name="Pangilinan J."/>
            <person name="Park H.-J."/>
            <person name="Ramirez L."/>
            <person name="Alfaro M."/>
            <person name="Sun H."/>
            <person name="Tritt A."/>
            <person name="Yoshinaga Y."/>
            <person name="Zwiers L.-H."/>
            <person name="Turgeon B."/>
            <person name="Goodwin S."/>
            <person name="Spatafora J."/>
            <person name="Crous P."/>
            <person name="Grigoriev I."/>
        </authorList>
    </citation>
    <scope>NUCLEOTIDE SEQUENCE</scope>
    <source>
        <strain evidence="10">CBS 480.64</strain>
    </source>
</reference>
<evidence type="ECO:0000256" key="1">
    <source>
        <dbReference type="ARBA" id="ARBA00004123"/>
    </source>
</evidence>
<dbReference type="InterPro" id="IPR036236">
    <property type="entry name" value="Znf_C2H2_sf"/>
</dbReference>
<feature type="region of interest" description="Disordered" evidence="8">
    <location>
        <begin position="143"/>
        <end position="174"/>
    </location>
</feature>
<dbReference type="PANTHER" id="PTHR40626:SF32">
    <property type="entry name" value="ZINC FINGER PROTEIN RST2"/>
    <property type="match status" value="1"/>
</dbReference>
<keyword evidence="3" id="KW-0677">Repeat</keyword>
<dbReference type="GO" id="GO:0000785">
    <property type="term" value="C:chromatin"/>
    <property type="evidence" value="ECO:0007669"/>
    <property type="project" value="TreeGrafter"/>
</dbReference>
<feature type="domain" description="C2H2-type" evidence="9">
    <location>
        <begin position="56"/>
        <end position="86"/>
    </location>
</feature>
<dbReference type="OrthoDB" id="624345at2759"/>
<evidence type="ECO:0000256" key="3">
    <source>
        <dbReference type="ARBA" id="ARBA00022737"/>
    </source>
</evidence>
<dbReference type="GO" id="GO:0005634">
    <property type="term" value="C:nucleus"/>
    <property type="evidence" value="ECO:0007669"/>
    <property type="project" value="UniProtKB-SubCell"/>
</dbReference>
<keyword evidence="11" id="KW-1185">Reference proteome</keyword>
<dbReference type="PANTHER" id="PTHR40626">
    <property type="entry name" value="MIP31509P"/>
    <property type="match status" value="1"/>
</dbReference>
<sequence length="412" mass="44436">MAVFAPVNAAEPSVAAAPVKGDVRMGESADTKAEDNASDAESDSHRPLKKKKGQRFSCTEFPPCQLSFTRSEHLARHIRKHTGERPFQCHCARRFSRLDNLRQHAQTVHSNEDIPSDSLAATSTRFQRQIRTDRIRAPIGRSLASVSGSQGRGHVRNQSNSSVASNASSIVGPDEARRLQPSLARGGDAVARARLTIDTYGATAAPYNYYAHSPISQIGPATPLSRSSTFSGRSLRRLSMPLSGPYSSNLPPGSIPFSPISPATPSAYSPGPSTVTSPTASLFSARPESEAEVECRRRTWHPGTNASFNFNRPATSGLLYHQTPNDHRPAASSQPAAGQITRLPGIESFDCVPPQPLLGDVPRRSHRGSVTGLDQRITRLDLTANNAEGWPDTRHIRSEHVHNSSAEAGTHG</sequence>
<dbReference type="GO" id="GO:0000978">
    <property type="term" value="F:RNA polymerase II cis-regulatory region sequence-specific DNA binding"/>
    <property type="evidence" value="ECO:0007669"/>
    <property type="project" value="InterPro"/>
</dbReference>
<feature type="compositionally biased region" description="Low complexity" evidence="8">
    <location>
        <begin position="159"/>
        <end position="169"/>
    </location>
</feature>
<keyword evidence="5" id="KW-0862">Zinc</keyword>
<feature type="domain" description="C2H2-type" evidence="9">
    <location>
        <begin position="87"/>
        <end position="114"/>
    </location>
</feature>
<evidence type="ECO:0000256" key="6">
    <source>
        <dbReference type="ARBA" id="ARBA00023242"/>
    </source>
</evidence>
<accession>A0A6A7BRV2</accession>
<evidence type="ECO:0000313" key="10">
    <source>
        <dbReference type="EMBL" id="KAF2857961.1"/>
    </source>
</evidence>
<evidence type="ECO:0000256" key="4">
    <source>
        <dbReference type="ARBA" id="ARBA00022771"/>
    </source>
</evidence>
<proteinExistence type="predicted"/>
<evidence type="ECO:0000259" key="9">
    <source>
        <dbReference type="PROSITE" id="PS50157"/>
    </source>
</evidence>
<feature type="compositionally biased region" description="Polar residues" evidence="8">
    <location>
        <begin position="403"/>
        <end position="412"/>
    </location>
</feature>
<dbReference type="FunFam" id="3.30.160.60:FF:000606">
    <property type="entry name" value="C2H2 transcription factor, putative"/>
    <property type="match status" value="1"/>
</dbReference>
<feature type="region of interest" description="Disordered" evidence="8">
    <location>
        <begin position="265"/>
        <end position="288"/>
    </location>
</feature>
<keyword evidence="2" id="KW-0479">Metal-binding</keyword>
<dbReference type="AlphaFoldDB" id="A0A6A7BRV2"/>
<evidence type="ECO:0000313" key="11">
    <source>
        <dbReference type="Proteomes" id="UP000799421"/>
    </source>
</evidence>
<dbReference type="GO" id="GO:0008270">
    <property type="term" value="F:zinc ion binding"/>
    <property type="evidence" value="ECO:0007669"/>
    <property type="project" value="UniProtKB-KW"/>
</dbReference>
<dbReference type="PROSITE" id="PS50157">
    <property type="entry name" value="ZINC_FINGER_C2H2_2"/>
    <property type="match status" value="2"/>
</dbReference>
<dbReference type="EMBL" id="MU006022">
    <property type="protein sequence ID" value="KAF2857961.1"/>
    <property type="molecule type" value="Genomic_DNA"/>
</dbReference>
<dbReference type="InterPro" id="IPR051059">
    <property type="entry name" value="VerF-like"/>
</dbReference>
<feature type="compositionally biased region" description="Polar residues" evidence="8">
    <location>
        <begin position="265"/>
        <end position="282"/>
    </location>
</feature>
<keyword evidence="4 7" id="KW-0863">Zinc-finger</keyword>
<evidence type="ECO:0000256" key="7">
    <source>
        <dbReference type="PROSITE-ProRule" id="PRU00042"/>
    </source>
</evidence>
<evidence type="ECO:0000256" key="8">
    <source>
        <dbReference type="SAM" id="MobiDB-lite"/>
    </source>
</evidence>
<keyword evidence="6" id="KW-0539">Nucleus</keyword>
<feature type="compositionally biased region" description="Basic and acidic residues" evidence="8">
    <location>
        <begin position="21"/>
        <end position="35"/>
    </location>
</feature>
<feature type="compositionally biased region" description="Basic and acidic residues" evidence="8">
    <location>
        <begin position="391"/>
        <end position="402"/>
    </location>
</feature>
<feature type="region of interest" description="Disordered" evidence="8">
    <location>
        <begin position="1"/>
        <end position="54"/>
    </location>
</feature>
<organism evidence="10 11">
    <name type="scientific">Piedraia hortae CBS 480.64</name>
    <dbReference type="NCBI Taxonomy" id="1314780"/>
    <lineage>
        <taxon>Eukaryota</taxon>
        <taxon>Fungi</taxon>
        <taxon>Dikarya</taxon>
        <taxon>Ascomycota</taxon>
        <taxon>Pezizomycotina</taxon>
        <taxon>Dothideomycetes</taxon>
        <taxon>Dothideomycetidae</taxon>
        <taxon>Capnodiales</taxon>
        <taxon>Piedraiaceae</taxon>
        <taxon>Piedraia</taxon>
    </lineage>
</organism>
<name>A0A6A7BRV2_9PEZI</name>
<evidence type="ECO:0000256" key="2">
    <source>
        <dbReference type="ARBA" id="ARBA00022723"/>
    </source>
</evidence>
<evidence type="ECO:0000256" key="5">
    <source>
        <dbReference type="ARBA" id="ARBA00022833"/>
    </source>
</evidence>
<dbReference type="Gene3D" id="3.30.160.60">
    <property type="entry name" value="Classic Zinc Finger"/>
    <property type="match status" value="2"/>
</dbReference>
<comment type="subcellular location">
    <subcellularLocation>
        <location evidence="1">Nucleus</location>
    </subcellularLocation>
</comment>
<gene>
    <name evidence="10" type="ORF">K470DRAFT_260316</name>
</gene>
<dbReference type="Proteomes" id="UP000799421">
    <property type="component" value="Unassembled WGS sequence"/>
</dbReference>